<proteinExistence type="predicted"/>
<dbReference type="CDD" id="cd11579">
    <property type="entry name" value="Glyco_tran_WbsX"/>
    <property type="match status" value="1"/>
</dbReference>
<feature type="signal peptide" evidence="1">
    <location>
        <begin position="1"/>
        <end position="26"/>
    </location>
</feature>
<evidence type="ECO:0000313" key="3">
    <source>
        <dbReference type="Proteomes" id="UP001199816"/>
    </source>
</evidence>
<dbReference type="InterPro" id="IPR032719">
    <property type="entry name" value="WbsX"/>
</dbReference>
<dbReference type="PANTHER" id="PTHR41244">
    <property type="entry name" value="RHAMNAN SYNTHESIS F"/>
    <property type="match status" value="1"/>
</dbReference>
<dbReference type="Proteomes" id="UP001199816">
    <property type="component" value="Unassembled WGS sequence"/>
</dbReference>
<dbReference type="EMBL" id="JAJNEC010000006">
    <property type="protein sequence ID" value="MCD2425065.1"/>
    <property type="molecule type" value="Genomic_DNA"/>
</dbReference>
<sequence length="397" mass="45503">MIAKKMIRSVLFCCLAVVAGSGSALAQRYDVAAFYWPAYHYEPRIGFLFPDKKGEWEIIYKAKPKEEGHAQPKVPLWGYENEADPQVMDRKIKTAVAHGVNTFIFDWYWYEGQPFLESCINNGFLKANKGRMKFYLMWANHDATSYWDVRNPRKDSVIWKGGVNRAEFDKITDRVIRRYFKNPSYYKINGEPVFCIYELQTLINGLGGPVSTKAALDDFRKKTKAAGFPGLHLQGILWSALPASINGVPGDKIQTQDNVLTYFGFSSITNYCWAHLQRPSGDYEKWADASTAMWPGFDRDFSIPYFPNVTIGWDPNPRYPFKAGYITNPAPEKFAKYLEKAKDYLDAHPRQPQLVTINAWNEWSEGSYLEPDTTHKLGYLQVLKRVFPAHPAPGVKQ</sequence>
<feature type="chain" id="PRO_5046466213" evidence="1">
    <location>
        <begin position="27"/>
        <end position="397"/>
    </location>
</feature>
<reference evidence="2 3" key="1">
    <citation type="submission" date="2021-11" db="EMBL/GenBank/DDBJ databases">
        <title>Genomic of Niabella pedocola.</title>
        <authorList>
            <person name="Wu T."/>
        </authorList>
    </citation>
    <scope>NUCLEOTIDE SEQUENCE [LARGE SCALE GENOMIC DNA]</scope>
    <source>
        <strain evidence="2 3">JCM 31011</strain>
    </source>
</reference>
<dbReference type="PANTHER" id="PTHR41244:SF1">
    <property type="entry name" value="GLYCOSYLTRANSFERASE"/>
    <property type="match status" value="1"/>
</dbReference>
<name>A0ABS8PVX2_9BACT</name>
<comment type="caution">
    <text evidence="2">The sequence shown here is derived from an EMBL/GenBank/DDBJ whole genome shotgun (WGS) entry which is preliminary data.</text>
</comment>
<dbReference type="Gene3D" id="3.20.20.80">
    <property type="entry name" value="Glycosidases"/>
    <property type="match status" value="1"/>
</dbReference>
<keyword evidence="3" id="KW-1185">Reference proteome</keyword>
<organism evidence="2 3">
    <name type="scientific">Niabella pedocola</name>
    <dbReference type="NCBI Taxonomy" id="1752077"/>
    <lineage>
        <taxon>Bacteria</taxon>
        <taxon>Pseudomonadati</taxon>
        <taxon>Bacteroidota</taxon>
        <taxon>Chitinophagia</taxon>
        <taxon>Chitinophagales</taxon>
        <taxon>Chitinophagaceae</taxon>
        <taxon>Niabella</taxon>
    </lineage>
</organism>
<evidence type="ECO:0000313" key="2">
    <source>
        <dbReference type="EMBL" id="MCD2425065.1"/>
    </source>
</evidence>
<gene>
    <name evidence="2" type="ORF">LQ567_19930</name>
</gene>
<keyword evidence="1" id="KW-0732">Signal</keyword>
<dbReference type="Pfam" id="PF14307">
    <property type="entry name" value="Glyco_tran_WbsX"/>
    <property type="match status" value="1"/>
</dbReference>
<accession>A0ABS8PVX2</accession>
<dbReference type="RefSeq" id="WP_231007476.1">
    <property type="nucleotide sequence ID" value="NZ_JAJNEC010000006.1"/>
</dbReference>
<evidence type="ECO:0000256" key="1">
    <source>
        <dbReference type="SAM" id="SignalP"/>
    </source>
</evidence>
<protein>
    <submittedName>
        <fullName evidence="2">Glycoside hydrolase family 99-like domain-containing protein</fullName>
    </submittedName>
</protein>